<dbReference type="OrthoDB" id="9813892at2"/>
<dbReference type="EMBL" id="SWCJ01000002">
    <property type="protein sequence ID" value="TKB57481.1"/>
    <property type="molecule type" value="Genomic_DNA"/>
</dbReference>
<proteinExistence type="predicted"/>
<dbReference type="InterPro" id="IPR015943">
    <property type="entry name" value="WD40/YVTN_repeat-like_dom_sf"/>
</dbReference>
<evidence type="ECO:0000313" key="1">
    <source>
        <dbReference type="EMBL" id="TKB57481.1"/>
    </source>
</evidence>
<dbReference type="PANTHER" id="PTHR47199">
    <property type="entry name" value="PHOTOSYSTEM II STABILITY/ASSEMBLY FACTOR HCF136, CHLOROPLASTIC"/>
    <property type="match status" value="1"/>
</dbReference>
<accession>A0A4U1BQX6</accession>
<name>A0A4U1BQX6_9GAMM</name>
<dbReference type="AlphaFoldDB" id="A0A4U1BQX6"/>
<dbReference type="Proteomes" id="UP000305675">
    <property type="component" value="Unassembled WGS sequence"/>
</dbReference>
<comment type="caution">
    <text evidence="1">The sequence shown here is derived from an EMBL/GenBank/DDBJ whole genome shotgun (WGS) entry which is preliminary data.</text>
</comment>
<dbReference type="PANTHER" id="PTHR47199:SF2">
    <property type="entry name" value="PHOTOSYSTEM II STABILITY_ASSEMBLY FACTOR HCF136, CHLOROPLASTIC"/>
    <property type="match status" value="1"/>
</dbReference>
<protein>
    <recommendedName>
        <fullName evidence="3">Photosynthesis system II assembly factor Ycf48/Hcf136-like domain-containing protein</fullName>
    </recommendedName>
</protein>
<organism evidence="1 2">
    <name type="scientific">Ferrimonas aestuarii</name>
    <dbReference type="NCBI Taxonomy" id="2569539"/>
    <lineage>
        <taxon>Bacteria</taxon>
        <taxon>Pseudomonadati</taxon>
        <taxon>Pseudomonadota</taxon>
        <taxon>Gammaproteobacteria</taxon>
        <taxon>Alteromonadales</taxon>
        <taxon>Ferrimonadaceae</taxon>
        <taxon>Ferrimonas</taxon>
    </lineage>
</organism>
<evidence type="ECO:0000313" key="2">
    <source>
        <dbReference type="Proteomes" id="UP000305675"/>
    </source>
</evidence>
<evidence type="ECO:0008006" key="3">
    <source>
        <dbReference type="Google" id="ProtNLM"/>
    </source>
</evidence>
<dbReference type="SUPFAM" id="SSF110296">
    <property type="entry name" value="Oligoxyloglucan reducing end-specific cellobiohydrolase"/>
    <property type="match status" value="1"/>
</dbReference>
<gene>
    <name evidence="1" type="ORF">FCL42_04190</name>
</gene>
<dbReference type="RefSeq" id="WP_136862126.1">
    <property type="nucleotide sequence ID" value="NZ_SWCJ01000002.1"/>
</dbReference>
<reference evidence="1 2" key="1">
    <citation type="submission" date="2019-04" db="EMBL/GenBank/DDBJ databases">
        <authorList>
            <person name="Hwang J.C."/>
        </authorList>
    </citation>
    <scope>NUCLEOTIDE SEQUENCE [LARGE SCALE GENOMIC DNA]</scope>
    <source>
        <strain evidence="1 2">IMCC35002</strain>
    </source>
</reference>
<dbReference type="Gene3D" id="2.130.10.10">
    <property type="entry name" value="YVTN repeat-like/Quinoprotein amine dehydrogenase"/>
    <property type="match status" value="2"/>
</dbReference>
<sequence>MTSLASTVNGLIAVGDRGQILTKFGESDGWQQAPVPSDTLLTKVVMLDDNIGFALGHDAVILGTVDGGKSWELRQYRPDLETPLLDLQALSNDHLIAMGAYGQLFRSMDGGQSWQFEFLESLLIPDDLDYLNEIRMDSEEDYLAERAAILPHVNDLVKLSDGSLFIVGEMGLMARSEDDGHSWQRLPEIYFGSLMTMVEMGEQWLVAGLRGNAFVSEDKGQNWQSLDLDTQSTFNGHLVNGKEVMLFGNGGALVRLTPQSVRIDSIAGGQDIVDLKADASGTLWVAGSKGLAPVTIEQ</sequence>
<keyword evidence="2" id="KW-1185">Reference proteome</keyword>